<organism evidence="2 3">
    <name type="scientific">Haemophilus influenzae</name>
    <dbReference type="NCBI Taxonomy" id="727"/>
    <lineage>
        <taxon>Bacteria</taxon>
        <taxon>Pseudomonadati</taxon>
        <taxon>Pseudomonadota</taxon>
        <taxon>Gammaproteobacteria</taxon>
        <taxon>Pasteurellales</taxon>
        <taxon>Pasteurellaceae</taxon>
        <taxon>Haemophilus</taxon>
    </lineage>
</organism>
<sequence>MAGFLFSGSSSTTTAETKKEDALDLSLKDLSPEELRSMGLEGDTSKDTVRNTYW</sequence>
<protein>
    <submittedName>
        <fullName evidence="2">Exported protein</fullName>
    </submittedName>
</protein>
<feature type="compositionally biased region" description="Basic and acidic residues" evidence="1">
    <location>
        <begin position="43"/>
        <end position="54"/>
    </location>
</feature>
<dbReference type="Proteomes" id="UP000249936">
    <property type="component" value="Unassembled WGS sequence"/>
</dbReference>
<evidence type="ECO:0000313" key="3">
    <source>
        <dbReference type="Proteomes" id="UP000249936"/>
    </source>
</evidence>
<proteinExistence type="predicted"/>
<gene>
    <name evidence="2" type="ORF">NCTC11872_00703</name>
</gene>
<name>A0A2X1PJM0_HAEIF</name>
<reference evidence="2 3" key="1">
    <citation type="submission" date="2018-06" db="EMBL/GenBank/DDBJ databases">
        <authorList>
            <consortium name="Pathogen Informatics"/>
            <person name="Doyle S."/>
        </authorList>
    </citation>
    <scope>NUCLEOTIDE SEQUENCE [LARGE SCALE GENOMIC DNA]</scope>
    <source>
        <strain evidence="2 3">NCTC11872</strain>
    </source>
</reference>
<evidence type="ECO:0000256" key="1">
    <source>
        <dbReference type="SAM" id="MobiDB-lite"/>
    </source>
</evidence>
<accession>A0A2X1PJM0</accession>
<feature type="compositionally biased region" description="Basic and acidic residues" evidence="1">
    <location>
        <begin position="16"/>
        <end position="36"/>
    </location>
</feature>
<feature type="region of interest" description="Disordered" evidence="1">
    <location>
        <begin position="1"/>
        <end position="54"/>
    </location>
</feature>
<dbReference type="EMBL" id="UASK01000004">
    <property type="protein sequence ID" value="SPX41109.1"/>
    <property type="molecule type" value="Genomic_DNA"/>
</dbReference>
<dbReference type="AlphaFoldDB" id="A0A2X1PJM0"/>
<evidence type="ECO:0000313" key="2">
    <source>
        <dbReference type="EMBL" id="SPX41109.1"/>
    </source>
</evidence>